<evidence type="ECO:0000313" key="3">
    <source>
        <dbReference type="Proteomes" id="UP001605036"/>
    </source>
</evidence>
<dbReference type="InterPro" id="IPR005645">
    <property type="entry name" value="FSH-like_dom"/>
</dbReference>
<dbReference type="EMBL" id="JBHFFA010000001">
    <property type="protein sequence ID" value="KAL2653361.1"/>
    <property type="molecule type" value="Genomic_DNA"/>
</dbReference>
<evidence type="ECO:0000259" key="1">
    <source>
        <dbReference type="Pfam" id="PF03959"/>
    </source>
</evidence>
<gene>
    <name evidence="2" type="ORF">R1flu_021489</name>
</gene>
<dbReference type="AlphaFoldDB" id="A0ABD1ZRH8"/>
<evidence type="ECO:0000313" key="2">
    <source>
        <dbReference type="EMBL" id="KAL2653361.1"/>
    </source>
</evidence>
<feature type="domain" description="Serine hydrolase" evidence="1">
    <location>
        <begin position="13"/>
        <end position="211"/>
    </location>
</feature>
<dbReference type="SUPFAM" id="SSF53474">
    <property type="entry name" value="alpha/beta-Hydrolases"/>
    <property type="match status" value="1"/>
</dbReference>
<protein>
    <recommendedName>
        <fullName evidence="1">Serine hydrolase domain-containing protein</fullName>
    </recommendedName>
</protein>
<dbReference type="PANTHER" id="PTHR22778:SF51">
    <property type="entry name" value="DIHYDROFOLATE REDUCTASE"/>
    <property type="match status" value="1"/>
</dbReference>
<dbReference type="InterPro" id="IPR029058">
    <property type="entry name" value="AB_hydrolase_fold"/>
</dbReference>
<accession>A0ABD1ZRH8</accession>
<dbReference type="Proteomes" id="UP001605036">
    <property type="component" value="Unassembled WGS sequence"/>
</dbReference>
<name>A0ABD1ZRH8_9MARC</name>
<dbReference type="Gene3D" id="3.40.50.1820">
    <property type="entry name" value="alpha/beta hydrolase"/>
    <property type="match status" value="1"/>
</dbReference>
<dbReference type="PANTHER" id="PTHR22778">
    <property type="entry name" value="OVARIAN CANCER GENE-2 PROTEIN-RELATED"/>
    <property type="match status" value="1"/>
</dbReference>
<dbReference type="Pfam" id="PF03959">
    <property type="entry name" value="FSH1"/>
    <property type="match status" value="1"/>
</dbReference>
<keyword evidence="3" id="KW-1185">Reference proteome</keyword>
<proteinExistence type="predicted"/>
<sequence length="243" mass="26740">MGSEVGVADVPVKKLRVLAFHGFRTSGAILQKQLSKWTRAIHELVEFTCIDGPFPAGGESDVKDIFEGPYFEWMQYNKGWTEFYNYEESLAYIVDYMEKNGPFDGLLGFSQGSVTAGCLIACQIKKRSVGGKSPANLPPIRFFISISGAYLRDKGISEVYSGDPMDVPTLHLYGVKDMLKGPALEFLQFWKDPVAIQHPSGHTVPRLDEETSSKVVAFLKPLVSSQPSPAPAENTKATVVAEN</sequence>
<reference evidence="2 3" key="1">
    <citation type="submission" date="2024-09" db="EMBL/GenBank/DDBJ databases">
        <title>Chromosome-scale assembly of Riccia fluitans.</title>
        <authorList>
            <person name="Paukszto L."/>
            <person name="Sawicki J."/>
            <person name="Karawczyk K."/>
            <person name="Piernik-Szablinska J."/>
            <person name="Szczecinska M."/>
            <person name="Mazdziarz M."/>
        </authorList>
    </citation>
    <scope>NUCLEOTIDE SEQUENCE [LARGE SCALE GENOMIC DNA]</scope>
    <source>
        <strain evidence="2">Rf_01</strain>
        <tissue evidence="2">Aerial parts of the thallus</tissue>
    </source>
</reference>
<organism evidence="2 3">
    <name type="scientific">Riccia fluitans</name>
    <dbReference type="NCBI Taxonomy" id="41844"/>
    <lineage>
        <taxon>Eukaryota</taxon>
        <taxon>Viridiplantae</taxon>
        <taxon>Streptophyta</taxon>
        <taxon>Embryophyta</taxon>
        <taxon>Marchantiophyta</taxon>
        <taxon>Marchantiopsida</taxon>
        <taxon>Marchantiidae</taxon>
        <taxon>Marchantiales</taxon>
        <taxon>Ricciaceae</taxon>
        <taxon>Riccia</taxon>
    </lineage>
</organism>
<comment type="caution">
    <text evidence="2">The sequence shown here is derived from an EMBL/GenBank/DDBJ whole genome shotgun (WGS) entry which is preliminary data.</text>
</comment>